<comment type="subcellular location">
    <subcellularLocation>
        <location evidence="1 8">Nucleus</location>
    </subcellularLocation>
</comment>
<dbReference type="InterPro" id="IPR007590">
    <property type="entry name" value="Saf4/Yju2"/>
</dbReference>
<dbReference type="STRING" id="590646.G3AVZ8"/>
<keyword evidence="3 8" id="KW-0479">Metal-binding</keyword>
<dbReference type="AlphaFoldDB" id="G3AVZ8"/>
<comment type="subunit">
    <text evidence="8">Component of the spliceosome. Present in the activated B complex, the catalytically activated B* complex which catalyzes the branching, the catalytic step 1 C complex catalyzing the exon ligation, and the postcatalytic P complex containing the ligated exons (mRNA) and the excised lariat intron.</text>
</comment>
<reference evidence="10 11" key="1">
    <citation type="journal article" date="2011" name="Proc. Natl. Acad. Sci. U.S.A.">
        <title>Comparative genomics of xylose-fermenting fungi for enhanced biofuel production.</title>
        <authorList>
            <person name="Wohlbach D.J."/>
            <person name="Kuo A."/>
            <person name="Sato T.K."/>
            <person name="Potts K.M."/>
            <person name="Salamov A.A."/>
            <person name="LaButti K.M."/>
            <person name="Sun H."/>
            <person name="Clum A."/>
            <person name="Pangilinan J.L."/>
            <person name="Lindquist E.A."/>
            <person name="Lucas S."/>
            <person name="Lapidus A."/>
            <person name="Jin M."/>
            <person name="Gunawan C."/>
            <person name="Balan V."/>
            <person name="Dale B.E."/>
            <person name="Jeffries T.W."/>
            <person name="Zinkel R."/>
            <person name="Barry K.W."/>
            <person name="Grigoriev I.V."/>
            <person name="Gasch A.P."/>
        </authorList>
    </citation>
    <scope>NUCLEOTIDE SEQUENCE [LARGE SCALE GENOMIC DNA]</scope>
    <source>
        <strain evidence="11">ATCC 10573 / BCRC 21748 / CBS 615 / JCM 9827 / NBRC 10315 / NRRL Y-1498 / VKM Y-70</strain>
    </source>
</reference>
<proteinExistence type="inferred from homology"/>
<comment type="similarity">
    <text evidence="8">Belongs to the CWC16 family. YJU2 subfamily.</text>
</comment>
<keyword evidence="2" id="KW-0507">mRNA processing</keyword>
<feature type="region of interest" description="Disordered" evidence="9">
    <location>
        <begin position="232"/>
        <end position="252"/>
    </location>
</feature>
<evidence type="ECO:0000256" key="6">
    <source>
        <dbReference type="ARBA" id="ARBA00023187"/>
    </source>
</evidence>
<comment type="function">
    <text evidence="8">Part of the spliceosome which catalyzes two sequential transesterification reactions, first the excision of the non-coding intron from pre-mRNA and then the ligation of the coding exons to form the mature mRNA. Plays a role in stabilizing the structure of the spliceosome catalytic core and docking of the branch helix into the active site, producing 5'-exon and lariat intron-3'-intermediates.</text>
</comment>
<evidence type="ECO:0000256" key="1">
    <source>
        <dbReference type="ARBA" id="ARBA00004123"/>
    </source>
</evidence>
<dbReference type="HOGENOM" id="CLU_053603_2_0_1"/>
<dbReference type="Proteomes" id="UP000000707">
    <property type="component" value="Unassembled WGS sequence"/>
</dbReference>
<evidence type="ECO:0000256" key="2">
    <source>
        <dbReference type="ARBA" id="ARBA00022664"/>
    </source>
</evidence>
<keyword evidence="7 8" id="KW-0539">Nucleus</keyword>
<dbReference type="EMBL" id="GL996510">
    <property type="protein sequence ID" value="EGV66417.1"/>
    <property type="molecule type" value="Genomic_DNA"/>
</dbReference>
<dbReference type="HAMAP" id="MF_03226">
    <property type="entry name" value="YJU2"/>
    <property type="match status" value="1"/>
</dbReference>
<feature type="binding site" evidence="8">
    <location>
        <position position="46"/>
    </location>
    <ligand>
        <name>Zn(2+)</name>
        <dbReference type="ChEBI" id="CHEBI:29105"/>
    </ligand>
</feature>
<keyword evidence="11" id="KW-1185">Reference proteome</keyword>
<gene>
    <name evidence="10" type="ORF">CANTEDRAFT_91578</name>
</gene>
<feature type="binding site" evidence="8">
    <location>
        <position position="82"/>
    </location>
    <ligand>
        <name>Zn(2+)</name>
        <dbReference type="ChEBI" id="CHEBI:29105"/>
    </ligand>
</feature>
<evidence type="ECO:0000256" key="5">
    <source>
        <dbReference type="ARBA" id="ARBA00022833"/>
    </source>
</evidence>
<evidence type="ECO:0000256" key="9">
    <source>
        <dbReference type="SAM" id="MobiDB-lite"/>
    </source>
</evidence>
<feature type="compositionally biased region" description="Basic and acidic residues" evidence="9">
    <location>
        <begin position="232"/>
        <end position="244"/>
    </location>
</feature>
<feature type="region of interest" description="Disordered" evidence="9">
    <location>
        <begin position="198"/>
        <end position="217"/>
    </location>
</feature>
<evidence type="ECO:0000313" key="11">
    <source>
        <dbReference type="Proteomes" id="UP000000707"/>
    </source>
</evidence>
<dbReference type="InterPro" id="IPR043701">
    <property type="entry name" value="Yju2"/>
</dbReference>
<keyword evidence="4 8" id="KW-0747">Spliceosome</keyword>
<evidence type="ECO:0000256" key="4">
    <source>
        <dbReference type="ARBA" id="ARBA00022728"/>
    </source>
</evidence>
<evidence type="ECO:0000256" key="7">
    <source>
        <dbReference type="ARBA" id="ARBA00023242"/>
    </source>
</evidence>
<dbReference type="eggNOG" id="KOG2989">
    <property type="taxonomic scope" value="Eukaryota"/>
</dbReference>
<feature type="binding site" evidence="8">
    <location>
        <position position="43"/>
    </location>
    <ligand>
        <name>Zn(2+)</name>
        <dbReference type="ChEBI" id="CHEBI:29105"/>
    </ligand>
</feature>
<keyword evidence="5 8" id="KW-0862">Zinc</keyword>
<evidence type="ECO:0000256" key="8">
    <source>
        <dbReference type="HAMAP-Rule" id="MF_03226"/>
    </source>
</evidence>
<organism evidence="11">
    <name type="scientific">Candida tenuis (strain ATCC 10573 / BCRC 21748 / CBS 615 / JCM 9827 / NBRC 10315 / NRRL Y-1498 / VKM Y-70)</name>
    <name type="common">Yeast</name>
    <name type="synonym">Yamadazyma tenuis</name>
    <dbReference type="NCBI Taxonomy" id="590646"/>
    <lineage>
        <taxon>Eukaryota</taxon>
        <taxon>Fungi</taxon>
        <taxon>Dikarya</taxon>
        <taxon>Ascomycota</taxon>
        <taxon>Saccharomycotina</taxon>
        <taxon>Pichiomycetes</taxon>
        <taxon>Debaryomycetaceae</taxon>
        <taxon>Yamadazyma</taxon>
    </lineage>
</organism>
<dbReference type="PANTHER" id="PTHR12111">
    <property type="entry name" value="SPLICING FACTOR YJU2"/>
    <property type="match status" value="1"/>
</dbReference>
<dbReference type="OrthoDB" id="190098at2759"/>
<evidence type="ECO:0000256" key="3">
    <source>
        <dbReference type="ARBA" id="ARBA00022723"/>
    </source>
</evidence>
<evidence type="ECO:0000313" key="10">
    <source>
        <dbReference type="EMBL" id="EGV66417.1"/>
    </source>
</evidence>
<feature type="binding site" evidence="8">
    <location>
        <position position="79"/>
    </location>
    <ligand>
        <name>Zn(2+)</name>
        <dbReference type="ChEBI" id="CHEBI:29105"/>
    </ligand>
</feature>
<dbReference type="Pfam" id="PF04502">
    <property type="entry name" value="Saf4_Yju2"/>
    <property type="match status" value="1"/>
</dbReference>
<dbReference type="GO" id="GO:0000349">
    <property type="term" value="P:generation of catalytic spliceosome for first transesterification step"/>
    <property type="evidence" value="ECO:0007669"/>
    <property type="project" value="UniProtKB-UniRule"/>
</dbReference>
<feature type="region of interest" description="Disordered" evidence="9">
    <location>
        <begin position="135"/>
        <end position="161"/>
    </location>
</feature>
<sequence>MSERKAINKYYPPDYDPSKVPKAKKNKDIAIKVRLSAPFSMRCLKCDEYISSSRKFNARKEDTKEKYLGIKIFRFYLRCPICNNEISFKTHPQSSGFVLETGAKRNFEPKNKVVVPVQETQDEILERLLKEDQENKKFQESREQRKKNPFWKENNLKKGAGDLTENLGEKLQEQQRQYEINEQLEYLQAKQSKLLEKEAKLKSTPSEVPKETEPKQISEDKLVSEAFTTFTQEEKGRAREEGNQTDRLFLPC</sequence>
<name>G3AVZ8_CANTC</name>
<dbReference type="GO" id="GO:0071006">
    <property type="term" value="C:U2-type catalytic step 1 spliceosome"/>
    <property type="evidence" value="ECO:0007669"/>
    <property type="project" value="UniProtKB-UniRule"/>
</dbReference>
<accession>G3AVZ8</accession>
<protein>
    <recommendedName>
        <fullName evidence="8">Splicing factor YJU2</fullName>
    </recommendedName>
</protein>
<dbReference type="GO" id="GO:0046872">
    <property type="term" value="F:metal ion binding"/>
    <property type="evidence" value="ECO:0007669"/>
    <property type="project" value="UniProtKB-KW"/>
</dbReference>
<feature type="compositionally biased region" description="Basic and acidic residues" evidence="9">
    <location>
        <begin position="208"/>
        <end position="217"/>
    </location>
</feature>
<keyword evidence="6" id="KW-0508">mRNA splicing</keyword>
<dbReference type="PANTHER" id="PTHR12111:SF1">
    <property type="entry name" value="SPLICING FACTOR YJU2"/>
    <property type="match status" value="1"/>
</dbReference>